<keyword evidence="1" id="KW-0812">Transmembrane</keyword>
<evidence type="ECO:0000256" key="1">
    <source>
        <dbReference type="SAM" id="Phobius"/>
    </source>
</evidence>
<gene>
    <name evidence="2" type="ORF">DSM04_102426</name>
</gene>
<comment type="caution">
    <text evidence="2">The sequence shown here is derived from an EMBL/GenBank/DDBJ whole genome shotgun (WGS) entry which is preliminary data.</text>
</comment>
<dbReference type="AlphaFoldDB" id="A0A4Q0NXU3"/>
<proteinExistence type="predicted"/>
<organism evidence="2 3">
    <name type="scientific">Leeuwenhoekiella aestuarii</name>
    <dbReference type="NCBI Taxonomy" id="2249426"/>
    <lineage>
        <taxon>Bacteria</taxon>
        <taxon>Pseudomonadati</taxon>
        <taxon>Bacteroidota</taxon>
        <taxon>Flavobacteriia</taxon>
        <taxon>Flavobacteriales</taxon>
        <taxon>Flavobacteriaceae</taxon>
        <taxon>Leeuwenhoekiella</taxon>
    </lineage>
</organism>
<keyword evidence="1" id="KW-0472">Membrane</keyword>
<protein>
    <recommendedName>
        <fullName evidence="4">DUF1449 family protein</fullName>
    </recommendedName>
</protein>
<dbReference type="InterPro" id="IPR012340">
    <property type="entry name" value="NA-bd_OB-fold"/>
</dbReference>
<accession>A0A4Q0NXU3</accession>
<feature type="transmembrane region" description="Helical" evidence="1">
    <location>
        <begin position="12"/>
        <end position="30"/>
    </location>
</feature>
<feature type="transmembrane region" description="Helical" evidence="1">
    <location>
        <begin position="93"/>
        <end position="117"/>
    </location>
</feature>
<evidence type="ECO:0000313" key="3">
    <source>
        <dbReference type="Proteomes" id="UP000289821"/>
    </source>
</evidence>
<keyword evidence="3" id="KW-1185">Reference proteome</keyword>
<reference evidence="2 3" key="1">
    <citation type="submission" date="2018-07" db="EMBL/GenBank/DDBJ databases">
        <title>Leeuwenhoekiella genomics.</title>
        <authorList>
            <person name="Tahon G."/>
            <person name="Willems A."/>
        </authorList>
    </citation>
    <scope>NUCLEOTIDE SEQUENCE [LARGE SCALE GENOMIC DNA]</scope>
    <source>
        <strain evidence="2 3">R-50232</strain>
    </source>
</reference>
<evidence type="ECO:0008006" key="4">
    <source>
        <dbReference type="Google" id="ProtNLM"/>
    </source>
</evidence>
<keyword evidence="1" id="KW-1133">Transmembrane helix</keyword>
<feature type="transmembrane region" description="Helical" evidence="1">
    <location>
        <begin position="133"/>
        <end position="153"/>
    </location>
</feature>
<evidence type="ECO:0000313" key="2">
    <source>
        <dbReference type="EMBL" id="RXG16844.1"/>
    </source>
</evidence>
<sequence length="239" mass="26916">MNATLTEVLFSQVNIVLSILLIILILYWIVTMIGGIDFDLDIDVDVDIDVDADVDLDTGLEGGNMDFEDVSNVEVTKENLVGKRRKPLKGWQIFLIYFNFVGLPFMFTFTCWIFIWWSMTTLTTALTFTYDNVFGFAIMLFACIPALFVNKLFTTPFKRFFRHLNKDGDVAVDFLGRKATLLSSISGEKMGNAEVLADGNAMSVYVKSLTGEALAYGSTVLIIKQSADQNYYLVETYND</sequence>
<dbReference type="Proteomes" id="UP000289821">
    <property type="component" value="Unassembled WGS sequence"/>
</dbReference>
<dbReference type="RefSeq" id="WP_128760502.1">
    <property type="nucleotide sequence ID" value="NZ_QOVI01000002.1"/>
</dbReference>
<name>A0A4Q0NXU3_9FLAO</name>
<dbReference type="Gene3D" id="2.40.50.140">
    <property type="entry name" value="Nucleic acid-binding proteins"/>
    <property type="match status" value="1"/>
</dbReference>
<dbReference type="EMBL" id="QOVI01000002">
    <property type="protein sequence ID" value="RXG16844.1"/>
    <property type="molecule type" value="Genomic_DNA"/>
</dbReference>